<dbReference type="PANTHER" id="PTHR13356">
    <property type="entry name" value="OB FOLD NUCLEIC ACID BINDING PROTEIN-RELATED"/>
    <property type="match status" value="1"/>
</dbReference>
<feature type="domain" description="OB" evidence="3">
    <location>
        <begin position="174"/>
        <end position="250"/>
    </location>
</feature>
<keyword evidence="5" id="KW-1185">Reference proteome</keyword>
<reference evidence="4" key="1">
    <citation type="submission" date="2017-11" db="EMBL/GenBank/DDBJ databases">
        <authorList>
            <person name="Kajale S.C."/>
            <person name="Sharma A."/>
        </authorList>
    </citation>
    <scope>NUCLEOTIDE SEQUENCE</scope>
    <source>
        <strain evidence="4">LS1_42</strain>
    </source>
</reference>
<dbReference type="SUPFAM" id="SSF50249">
    <property type="entry name" value="Nucleic acid-binding proteins"/>
    <property type="match status" value="3"/>
</dbReference>
<dbReference type="GO" id="GO:0000724">
    <property type="term" value="P:double-strand break repair via homologous recombination"/>
    <property type="evidence" value="ECO:0007669"/>
    <property type="project" value="TreeGrafter"/>
</dbReference>
<accession>A0A8J8Q6E6</accession>
<dbReference type="InterPro" id="IPR012340">
    <property type="entry name" value="NA-bd_OB-fold"/>
</dbReference>
<dbReference type="Pfam" id="PF01336">
    <property type="entry name" value="tRNA_anti-codon"/>
    <property type="match status" value="2"/>
</dbReference>
<proteinExistence type="predicted"/>
<dbReference type="InterPro" id="IPR004365">
    <property type="entry name" value="NA-bd_OB_tRNA"/>
</dbReference>
<dbReference type="GO" id="GO:0003677">
    <property type="term" value="F:DNA binding"/>
    <property type="evidence" value="ECO:0007669"/>
    <property type="project" value="UniProtKB-KW"/>
</dbReference>
<dbReference type="PANTHER" id="PTHR13356:SF10">
    <property type="entry name" value="REPLICATION FACTOR-A PROTEIN 1"/>
    <property type="match status" value="1"/>
</dbReference>
<dbReference type="CDD" id="cd04491">
    <property type="entry name" value="SoSSB_OBF"/>
    <property type="match status" value="3"/>
</dbReference>
<feature type="region of interest" description="Disordered" evidence="2">
    <location>
        <begin position="391"/>
        <end position="444"/>
    </location>
</feature>
<name>A0A8J8Q6E6_9EURY</name>
<evidence type="ECO:0000259" key="3">
    <source>
        <dbReference type="Pfam" id="PF01336"/>
    </source>
</evidence>
<organism evidence="4 5">
    <name type="scientific">Natronococcus pandeyae</name>
    <dbReference type="NCBI Taxonomy" id="2055836"/>
    <lineage>
        <taxon>Archaea</taxon>
        <taxon>Methanobacteriati</taxon>
        <taxon>Methanobacteriota</taxon>
        <taxon>Stenosarchaea group</taxon>
        <taxon>Halobacteria</taxon>
        <taxon>Halobacteriales</taxon>
        <taxon>Natrialbaceae</taxon>
        <taxon>Natronococcus</taxon>
    </lineage>
</organism>
<dbReference type="OrthoDB" id="6262at2157"/>
<dbReference type="GO" id="GO:0010212">
    <property type="term" value="P:response to ionizing radiation"/>
    <property type="evidence" value="ECO:0007669"/>
    <property type="project" value="TreeGrafter"/>
</dbReference>
<comment type="caution">
    <text evidence="4">The sequence shown here is derived from an EMBL/GenBank/DDBJ whole genome shotgun (WGS) entry which is preliminary data.</text>
</comment>
<dbReference type="NCBIfam" id="NF005551">
    <property type="entry name" value="PRK07211.1"/>
    <property type="match status" value="1"/>
</dbReference>
<sequence length="483" mass="51146">MSDIEGVYEDLEADVSLEEFREAVEAKVEQMGGLADEETAAMLIAHEVGESEVGGVADVEPGMETAKFVAKVIDIGEMRTFERDGEDEDGRVVNVEVADETGAIRAAFWDEHAEAAIGELEEGQVLRIKGRPKEGFSGVEVSVDDVEPDPDTEIDVQVSDTHTVEALSLGLSNVNLVGVVLDTDSVRTFDRDDGSEGKVSNLTVGDSTGRVRVTLWDEQADRSQELAAGDTVEVVDGYVRERDGTLELHVGNRGAVEEVDADVEYVPESTPIEDLEIGETVDIAGVVRSADPKRTFDRDDGSEGQVRNIRVQDATGDIRVALWGEKADVDVGPGDEVALGDVEIQDGWQDDLEASAGWQSTITVLESDSAASEEADGDRSEDENAGLSAFAEGNADSSSGSETDTESPADGDGDAGSADPTDDPSDGEEIEFTGVVVQAGSPVVLDDGETTMSVVTDADVGLGEELTARGVVRDGRLEANDVF</sequence>
<evidence type="ECO:0000256" key="2">
    <source>
        <dbReference type="SAM" id="MobiDB-lite"/>
    </source>
</evidence>
<feature type="compositionally biased region" description="Acidic residues" evidence="2">
    <location>
        <begin position="420"/>
        <end position="431"/>
    </location>
</feature>
<gene>
    <name evidence="4" type="ORF">CV102_06690</name>
</gene>
<protein>
    <submittedName>
        <fullName evidence="4">Replication factor A</fullName>
    </submittedName>
</protein>
<dbReference type="Gene3D" id="2.40.50.140">
    <property type="entry name" value="Nucleic acid-binding proteins"/>
    <property type="match status" value="3"/>
</dbReference>
<dbReference type="InterPro" id="IPR051231">
    <property type="entry name" value="SOSS-B"/>
</dbReference>
<dbReference type="EMBL" id="PHNJ01000002">
    <property type="protein sequence ID" value="TYL39949.1"/>
    <property type="molecule type" value="Genomic_DNA"/>
</dbReference>
<dbReference type="RefSeq" id="WP_148857082.1">
    <property type="nucleotide sequence ID" value="NZ_PHNJ01000002.1"/>
</dbReference>
<evidence type="ECO:0000313" key="5">
    <source>
        <dbReference type="Proteomes" id="UP000766904"/>
    </source>
</evidence>
<dbReference type="Proteomes" id="UP000766904">
    <property type="component" value="Unassembled WGS sequence"/>
</dbReference>
<keyword evidence="1" id="KW-0238">DNA-binding</keyword>
<dbReference type="AlphaFoldDB" id="A0A8J8Q6E6"/>
<feature type="compositionally biased region" description="Acidic residues" evidence="2">
    <location>
        <begin position="403"/>
        <end position="413"/>
    </location>
</feature>
<feature type="domain" description="OB" evidence="3">
    <location>
        <begin position="88"/>
        <end position="148"/>
    </location>
</feature>
<evidence type="ECO:0000256" key="1">
    <source>
        <dbReference type="ARBA" id="ARBA00023125"/>
    </source>
</evidence>
<evidence type="ECO:0000313" key="4">
    <source>
        <dbReference type="EMBL" id="TYL39949.1"/>
    </source>
</evidence>